<sequence>MKILITSMAASASTLIFSSLLLLLPFSLSSPLSIQLESSSSSSSDLVNNTCKNTPNYQLCISTLRSDPRSSTADVSGLGLIVVDAVKGKATSTLNTIKNLKKSKPQYKHQLDECSRFYDAILNADVPEAIEALTKGDPKFAENGMADTALEVQLCQNGFKGSKSPIANENTAVYNLSIVARAIIRMLL</sequence>
<comment type="caution">
    <text evidence="1">The sequence shown here is derived from an EMBL/GenBank/DDBJ whole genome shotgun (WGS) entry which is preliminary data.</text>
</comment>
<evidence type="ECO:0000313" key="2">
    <source>
        <dbReference type="Proteomes" id="UP001060085"/>
    </source>
</evidence>
<gene>
    <name evidence="1" type="ORF">M9H77_36951</name>
</gene>
<proteinExistence type="predicted"/>
<evidence type="ECO:0000313" key="1">
    <source>
        <dbReference type="EMBL" id="KAI5650946.1"/>
    </source>
</evidence>
<keyword evidence="2" id="KW-1185">Reference proteome</keyword>
<accession>A0ACB9ZT91</accession>
<dbReference type="Proteomes" id="UP001060085">
    <property type="component" value="Linkage Group LG08"/>
</dbReference>
<organism evidence="1 2">
    <name type="scientific">Catharanthus roseus</name>
    <name type="common">Madagascar periwinkle</name>
    <name type="synonym">Vinca rosea</name>
    <dbReference type="NCBI Taxonomy" id="4058"/>
    <lineage>
        <taxon>Eukaryota</taxon>
        <taxon>Viridiplantae</taxon>
        <taxon>Streptophyta</taxon>
        <taxon>Embryophyta</taxon>
        <taxon>Tracheophyta</taxon>
        <taxon>Spermatophyta</taxon>
        <taxon>Magnoliopsida</taxon>
        <taxon>eudicotyledons</taxon>
        <taxon>Gunneridae</taxon>
        <taxon>Pentapetalae</taxon>
        <taxon>asterids</taxon>
        <taxon>lamiids</taxon>
        <taxon>Gentianales</taxon>
        <taxon>Apocynaceae</taxon>
        <taxon>Rauvolfioideae</taxon>
        <taxon>Vinceae</taxon>
        <taxon>Catharanthinae</taxon>
        <taxon>Catharanthus</taxon>
    </lineage>
</organism>
<dbReference type="EMBL" id="CM044708">
    <property type="protein sequence ID" value="KAI5650946.1"/>
    <property type="molecule type" value="Genomic_DNA"/>
</dbReference>
<protein>
    <submittedName>
        <fullName evidence="1">Uncharacterized protein</fullName>
    </submittedName>
</protein>
<name>A0ACB9ZT91_CATRO</name>
<reference evidence="2" key="1">
    <citation type="journal article" date="2023" name="Nat. Plants">
        <title>Single-cell RNA sequencing provides a high-resolution roadmap for understanding the multicellular compartmentation of specialized metabolism.</title>
        <authorList>
            <person name="Sun S."/>
            <person name="Shen X."/>
            <person name="Li Y."/>
            <person name="Li Y."/>
            <person name="Wang S."/>
            <person name="Li R."/>
            <person name="Zhang H."/>
            <person name="Shen G."/>
            <person name="Guo B."/>
            <person name="Wei J."/>
            <person name="Xu J."/>
            <person name="St-Pierre B."/>
            <person name="Chen S."/>
            <person name="Sun C."/>
        </authorList>
    </citation>
    <scope>NUCLEOTIDE SEQUENCE [LARGE SCALE GENOMIC DNA]</scope>
</reference>